<dbReference type="AlphaFoldDB" id="A0A7R9R1Q9"/>
<accession>A0A7R9R1Q9</accession>
<feature type="non-terminal residue" evidence="1">
    <location>
        <position position="163"/>
    </location>
</feature>
<evidence type="ECO:0000313" key="2">
    <source>
        <dbReference type="Proteomes" id="UP000728032"/>
    </source>
</evidence>
<reference evidence="1" key="1">
    <citation type="submission" date="2020-11" db="EMBL/GenBank/DDBJ databases">
        <authorList>
            <person name="Tran Van P."/>
        </authorList>
    </citation>
    <scope>NUCLEOTIDE SEQUENCE</scope>
</reference>
<dbReference type="EMBL" id="OC970686">
    <property type="protein sequence ID" value="CAD7666807.1"/>
    <property type="molecule type" value="Genomic_DNA"/>
</dbReference>
<name>A0A7R9R1Q9_9ACAR</name>
<sequence>VNETAGHDDQIAHTYHKTIHLSRSATKPNGKTVVLTSEAAVPVQSEFLQREDTTTRGARRQAIPPGQAIKKGQHVNIPVSGSSSIRLTSRPREKGVASFRNDRTVAIAANRVLLGTAVGLLSPLPKSTHTLINTVANIDIDTNLSIPDQQVDPLLAVTLSDLL</sequence>
<dbReference type="OrthoDB" id="6510671at2759"/>
<feature type="non-terminal residue" evidence="1">
    <location>
        <position position="1"/>
    </location>
</feature>
<keyword evidence="2" id="KW-1185">Reference proteome</keyword>
<organism evidence="1">
    <name type="scientific">Oppiella nova</name>
    <dbReference type="NCBI Taxonomy" id="334625"/>
    <lineage>
        <taxon>Eukaryota</taxon>
        <taxon>Metazoa</taxon>
        <taxon>Ecdysozoa</taxon>
        <taxon>Arthropoda</taxon>
        <taxon>Chelicerata</taxon>
        <taxon>Arachnida</taxon>
        <taxon>Acari</taxon>
        <taxon>Acariformes</taxon>
        <taxon>Sarcoptiformes</taxon>
        <taxon>Oribatida</taxon>
        <taxon>Brachypylina</taxon>
        <taxon>Oppioidea</taxon>
        <taxon>Oppiidae</taxon>
        <taxon>Oppiella</taxon>
    </lineage>
</organism>
<evidence type="ECO:0000313" key="1">
    <source>
        <dbReference type="EMBL" id="CAD7666807.1"/>
    </source>
</evidence>
<dbReference type="Proteomes" id="UP000728032">
    <property type="component" value="Unassembled WGS sequence"/>
</dbReference>
<protein>
    <submittedName>
        <fullName evidence="1">Uncharacterized protein</fullName>
    </submittedName>
</protein>
<proteinExistence type="predicted"/>
<gene>
    <name evidence="1" type="ORF">ONB1V03_LOCUS23083</name>
</gene>
<dbReference type="EMBL" id="CAJPVJ010055861">
    <property type="protein sequence ID" value="CAG2183663.1"/>
    <property type="molecule type" value="Genomic_DNA"/>
</dbReference>